<evidence type="ECO:0000313" key="10">
    <source>
        <dbReference type="EMBL" id="EFC96435.1"/>
    </source>
</evidence>
<keyword evidence="1" id="KW-0813">Transport</keyword>
<dbReference type="GO" id="GO:0046872">
    <property type="term" value="F:metal ion binding"/>
    <property type="evidence" value="ECO:0007669"/>
    <property type="project" value="UniProtKB-KW"/>
</dbReference>
<dbReference type="PANTHER" id="PTHR43034">
    <property type="entry name" value="ION-TRANSLOCATING OXIDOREDUCTASE COMPLEX SUBUNIT C"/>
    <property type="match status" value="1"/>
</dbReference>
<organism evidence="10 11">
    <name type="scientific">Hungatella hathewayi DSM 13479</name>
    <dbReference type="NCBI Taxonomy" id="566550"/>
    <lineage>
        <taxon>Bacteria</taxon>
        <taxon>Bacillati</taxon>
        <taxon>Bacillota</taxon>
        <taxon>Clostridia</taxon>
        <taxon>Lachnospirales</taxon>
        <taxon>Lachnospiraceae</taxon>
        <taxon>Hungatella</taxon>
    </lineage>
</organism>
<evidence type="ECO:0000256" key="4">
    <source>
        <dbReference type="ARBA" id="ARBA00022737"/>
    </source>
</evidence>
<dbReference type="GO" id="GO:0016020">
    <property type="term" value="C:membrane"/>
    <property type="evidence" value="ECO:0007669"/>
    <property type="project" value="InterPro"/>
</dbReference>
<dbReference type="Pfam" id="PF01512">
    <property type="entry name" value="Complex1_51K"/>
    <property type="match status" value="1"/>
</dbReference>
<dbReference type="InterPro" id="IPR011538">
    <property type="entry name" value="Nuo51_FMN-bd"/>
</dbReference>
<dbReference type="EMBL" id="ACIO01000552">
    <property type="protein sequence ID" value="EFC96435.1"/>
    <property type="molecule type" value="Genomic_DNA"/>
</dbReference>
<protein>
    <submittedName>
        <fullName evidence="10">Electron transport complex, RnfABCDGE type, C subunit</fullName>
    </submittedName>
</protein>
<dbReference type="Gene3D" id="3.40.50.11540">
    <property type="entry name" value="NADH-ubiquinone oxidoreductase 51kDa subunit"/>
    <property type="match status" value="1"/>
</dbReference>
<evidence type="ECO:0000256" key="5">
    <source>
        <dbReference type="ARBA" id="ARBA00022982"/>
    </source>
</evidence>
<dbReference type="GO" id="GO:0009055">
    <property type="term" value="F:electron transfer activity"/>
    <property type="evidence" value="ECO:0007669"/>
    <property type="project" value="InterPro"/>
</dbReference>
<proteinExistence type="predicted"/>
<accession>D3AP20</accession>
<keyword evidence="2" id="KW-0004">4Fe-4S</keyword>
<keyword evidence="6" id="KW-0408">Iron</keyword>
<feature type="non-terminal residue" evidence="10">
    <location>
        <position position="211"/>
    </location>
</feature>
<dbReference type="Proteomes" id="UP000004968">
    <property type="component" value="Unassembled WGS sequence"/>
</dbReference>
<dbReference type="SUPFAM" id="SSF142019">
    <property type="entry name" value="Nqo1 FMN-binding domain-like"/>
    <property type="match status" value="1"/>
</dbReference>
<dbReference type="GO" id="GO:0051539">
    <property type="term" value="F:4 iron, 4 sulfur cluster binding"/>
    <property type="evidence" value="ECO:0007669"/>
    <property type="project" value="UniProtKB-KW"/>
</dbReference>
<feature type="domain" description="RnfC Barrel sandwich hybrid" evidence="9">
    <location>
        <begin position="5"/>
        <end position="104"/>
    </location>
</feature>
<evidence type="ECO:0000256" key="1">
    <source>
        <dbReference type="ARBA" id="ARBA00022448"/>
    </source>
</evidence>
<feature type="domain" description="NADH-ubiquinone oxidoreductase 51kDa subunit FMN-binding" evidence="8">
    <location>
        <begin position="129"/>
        <end position="211"/>
    </location>
</feature>
<evidence type="ECO:0000313" key="11">
    <source>
        <dbReference type="Proteomes" id="UP000004968"/>
    </source>
</evidence>
<dbReference type="InterPro" id="IPR010208">
    <property type="entry name" value="Ion_transpt_RnfC/RsxC"/>
</dbReference>
<sequence length="211" mass="22366">MGLATFKGGIHPYEGKELSESKPVSVLQPKGEMVFPLSQHIGAPAKPLVAKGDHVLVGQKIGEPGGFISACVISSVSGTVKALEPRMVANGAMVPSIIVENDGKYETVEGFGRDRDPKTLSKEEIRNIVKEAGIVGLGGAGFPTHVKLTPKDESAIDTIIVNGAECEPYLTSDYRMMLEEPESIVKGLNVILSLFDNAKGVIGIENNKPEA</sequence>
<evidence type="ECO:0000256" key="6">
    <source>
        <dbReference type="ARBA" id="ARBA00023004"/>
    </source>
</evidence>
<keyword evidence="5" id="KW-0249">Electron transport</keyword>
<evidence type="ECO:0000256" key="2">
    <source>
        <dbReference type="ARBA" id="ARBA00022485"/>
    </source>
</evidence>
<keyword evidence="7" id="KW-0411">Iron-sulfur</keyword>
<gene>
    <name evidence="10" type="primary">rnfC</name>
    <name evidence="10" type="ORF">CLOSTHATH_05372</name>
</gene>
<comment type="caution">
    <text evidence="10">The sequence shown here is derived from an EMBL/GenBank/DDBJ whole genome shotgun (WGS) entry which is preliminary data.</text>
</comment>
<reference evidence="10 11" key="1">
    <citation type="submission" date="2010-01" db="EMBL/GenBank/DDBJ databases">
        <authorList>
            <person name="Weinstock G."/>
            <person name="Sodergren E."/>
            <person name="Clifton S."/>
            <person name="Fulton L."/>
            <person name="Fulton B."/>
            <person name="Courtney L."/>
            <person name="Fronick C."/>
            <person name="Harrison M."/>
            <person name="Strong C."/>
            <person name="Farmer C."/>
            <person name="Delahaunty K."/>
            <person name="Markovic C."/>
            <person name="Hall O."/>
            <person name="Minx P."/>
            <person name="Tomlinson C."/>
            <person name="Mitreva M."/>
            <person name="Nelson J."/>
            <person name="Hou S."/>
            <person name="Wollam A."/>
            <person name="Pepin K.H."/>
            <person name="Johnson M."/>
            <person name="Bhonagiri V."/>
            <person name="Nash W.E."/>
            <person name="Warren W."/>
            <person name="Chinwalla A."/>
            <person name="Mardis E.R."/>
            <person name="Wilson R.K."/>
        </authorList>
    </citation>
    <scope>NUCLEOTIDE SEQUENCE [LARGE SCALE GENOMIC DNA]</scope>
    <source>
        <strain evidence="10 11">DSM 13479</strain>
    </source>
</reference>
<dbReference type="Pfam" id="PF13375">
    <property type="entry name" value="RnfC_N"/>
    <property type="match status" value="1"/>
</dbReference>
<dbReference type="InterPro" id="IPR037225">
    <property type="entry name" value="Nuo51_FMN-bd_sf"/>
</dbReference>
<evidence type="ECO:0000256" key="3">
    <source>
        <dbReference type="ARBA" id="ARBA00022723"/>
    </source>
</evidence>
<evidence type="ECO:0000256" key="7">
    <source>
        <dbReference type="ARBA" id="ARBA00023014"/>
    </source>
</evidence>
<dbReference type="AlphaFoldDB" id="D3AP20"/>
<evidence type="ECO:0000259" key="8">
    <source>
        <dbReference type="Pfam" id="PF01512"/>
    </source>
</evidence>
<dbReference type="PANTHER" id="PTHR43034:SF2">
    <property type="entry name" value="ION-TRANSLOCATING OXIDOREDUCTASE COMPLEX SUBUNIT C"/>
    <property type="match status" value="1"/>
</dbReference>
<evidence type="ECO:0000259" key="9">
    <source>
        <dbReference type="Pfam" id="PF13375"/>
    </source>
</evidence>
<dbReference type="HOGENOM" id="CLU_010808_6_0_9"/>
<dbReference type="InterPro" id="IPR026902">
    <property type="entry name" value="RnfC_N"/>
</dbReference>
<keyword evidence="4" id="KW-0677">Repeat</keyword>
<name>D3AP20_9FIRM</name>
<keyword evidence="3" id="KW-0479">Metal-binding</keyword>